<organism evidence="2">
    <name type="scientific">Cuerna arida</name>
    <dbReference type="NCBI Taxonomy" id="1464854"/>
    <lineage>
        <taxon>Eukaryota</taxon>
        <taxon>Metazoa</taxon>
        <taxon>Ecdysozoa</taxon>
        <taxon>Arthropoda</taxon>
        <taxon>Hexapoda</taxon>
        <taxon>Insecta</taxon>
        <taxon>Pterygota</taxon>
        <taxon>Neoptera</taxon>
        <taxon>Paraneoptera</taxon>
        <taxon>Hemiptera</taxon>
        <taxon>Auchenorrhyncha</taxon>
        <taxon>Membracoidea</taxon>
        <taxon>Cicadellidae</taxon>
        <taxon>Cicadellinae</taxon>
        <taxon>Proconiini</taxon>
        <taxon>Cuerna</taxon>
    </lineage>
</organism>
<dbReference type="InterPro" id="IPR026307">
    <property type="entry name" value="TMEM132"/>
</dbReference>
<protein>
    <recommendedName>
        <fullName evidence="1">Transmembrane protein TMEM132 fifth domain-containing protein</fullName>
    </recommendedName>
</protein>
<sequence>WVPEFPFDIRLSDPRLSQIKGWRVSQYQLPKYSYNKKRLNSRSLWPATKQTNSELDRNEIPQPEPQCKLRYQQTDYEIYARFVAADSESGRTSYFLNHRTLLKITSLCTVRLSDPTVA</sequence>
<feature type="domain" description="Transmembrane protein TMEM132 fifth" evidence="1">
    <location>
        <begin position="9"/>
        <end position="118"/>
    </location>
</feature>
<dbReference type="InterPro" id="IPR055423">
    <property type="entry name" value="Ig_TMEM132_5th"/>
</dbReference>
<feature type="non-terminal residue" evidence="2">
    <location>
        <position position="1"/>
    </location>
</feature>
<dbReference type="PANTHER" id="PTHR13388:SF11">
    <property type="entry name" value="DETONATOR, ISOFORM E"/>
    <property type="match status" value="1"/>
</dbReference>
<reference evidence="2" key="1">
    <citation type="submission" date="2015-11" db="EMBL/GenBank/DDBJ databases">
        <title>De novo transcriptome assembly of four potential Pierce s Disease insect vectors from Arizona vineyards.</title>
        <authorList>
            <person name="Tassone E.E."/>
        </authorList>
    </citation>
    <scope>NUCLEOTIDE SEQUENCE</scope>
</reference>
<evidence type="ECO:0000259" key="1">
    <source>
        <dbReference type="Pfam" id="PF23486"/>
    </source>
</evidence>
<evidence type="ECO:0000313" key="2">
    <source>
        <dbReference type="EMBL" id="JAS68415.1"/>
    </source>
</evidence>
<dbReference type="AlphaFoldDB" id="A0A1B6H164"/>
<gene>
    <name evidence="2" type="ORF">g.49183</name>
</gene>
<dbReference type="PANTHER" id="PTHR13388">
    <property type="entry name" value="DETONATOR, ISOFORM E"/>
    <property type="match status" value="1"/>
</dbReference>
<accession>A0A1B6H164</accession>
<name>A0A1B6H164_9HEMI</name>
<proteinExistence type="predicted"/>
<feature type="non-terminal residue" evidence="2">
    <location>
        <position position="118"/>
    </location>
</feature>
<dbReference type="EMBL" id="GECZ01001354">
    <property type="protein sequence ID" value="JAS68415.1"/>
    <property type="molecule type" value="Transcribed_RNA"/>
</dbReference>
<dbReference type="Pfam" id="PF23486">
    <property type="entry name" value="Ig_TMEM132_5th"/>
    <property type="match status" value="1"/>
</dbReference>